<sequence>MLRKRHPTRLRFAPAKKSPKKPGAPDRTLLEVMSAKDLAVGA</sequence>
<proteinExistence type="predicted"/>
<gene>
    <name evidence="2" type="ORF">HM1_1256</name>
</gene>
<evidence type="ECO:0000313" key="3">
    <source>
        <dbReference type="Proteomes" id="UP000008550"/>
    </source>
</evidence>
<reference evidence="2 3" key="1">
    <citation type="journal article" date="2008" name="J. Bacteriol.">
        <title>The genome of Heliobacterium modesticaldum, a phototrophic representative of the Firmicutes containing the simplest photosynthetic apparatus.</title>
        <authorList>
            <person name="Sattley W.M."/>
            <person name="Madigan M.T."/>
            <person name="Swingley W.D."/>
            <person name="Cheung P.C."/>
            <person name="Clocksin K.M."/>
            <person name="Conrad A.L."/>
            <person name="Dejesa L.C."/>
            <person name="Honchak B.M."/>
            <person name="Jung D.O."/>
            <person name="Karbach L.E."/>
            <person name="Kurdoglu A."/>
            <person name="Lahiri S."/>
            <person name="Mastrian S.D."/>
            <person name="Page L.E."/>
            <person name="Taylor H.L."/>
            <person name="Wang Z.T."/>
            <person name="Raymond J."/>
            <person name="Chen M."/>
            <person name="Blankenship R.E."/>
            <person name="Touchman J.W."/>
        </authorList>
    </citation>
    <scope>NUCLEOTIDE SEQUENCE [LARGE SCALE GENOMIC DNA]</scope>
    <source>
        <strain evidence="3">ATCC 51547 / Ice1</strain>
    </source>
</reference>
<evidence type="ECO:0000256" key="1">
    <source>
        <dbReference type="SAM" id="MobiDB-lite"/>
    </source>
</evidence>
<organism evidence="2 3">
    <name type="scientific">Heliobacterium modesticaldum (strain ATCC 51547 / Ice1)</name>
    <dbReference type="NCBI Taxonomy" id="498761"/>
    <lineage>
        <taxon>Bacteria</taxon>
        <taxon>Bacillati</taxon>
        <taxon>Bacillota</taxon>
        <taxon>Clostridia</taxon>
        <taxon>Eubacteriales</taxon>
        <taxon>Heliobacteriaceae</taxon>
        <taxon>Heliomicrobium</taxon>
    </lineage>
</organism>
<dbReference type="EMBL" id="CP000930">
    <property type="protein sequence ID" value="ABZ83320.1"/>
    <property type="molecule type" value="Genomic_DNA"/>
</dbReference>
<dbReference type="AlphaFoldDB" id="B0TGZ5"/>
<dbReference type="Proteomes" id="UP000008550">
    <property type="component" value="Chromosome"/>
</dbReference>
<dbReference type="STRING" id="498761.HM1_1256"/>
<feature type="region of interest" description="Disordered" evidence="1">
    <location>
        <begin position="1"/>
        <end position="42"/>
    </location>
</feature>
<name>B0TGZ5_HELMI</name>
<keyword evidence="3" id="KW-1185">Reference proteome</keyword>
<evidence type="ECO:0000313" key="2">
    <source>
        <dbReference type="EMBL" id="ABZ83320.1"/>
    </source>
</evidence>
<dbReference type="HOGENOM" id="CLU_3252457_0_0_9"/>
<dbReference type="KEGG" id="hmo:HM1_1256"/>
<accession>B0TGZ5</accession>
<protein>
    <submittedName>
        <fullName evidence="2">Uncharacterized protein</fullName>
    </submittedName>
</protein>